<dbReference type="PANTHER" id="PTHR30193">
    <property type="entry name" value="ABC TRANSPORTER PERMEASE PROTEIN"/>
    <property type="match status" value="1"/>
</dbReference>
<dbReference type="Gene3D" id="1.10.3720.10">
    <property type="entry name" value="MetI-like"/>
    <property type="match status" value="1"/>
</dbReference>
<evidence type="ECO:0000259" key="9">
    <source>
        <dbReference type="PROSITE" id="PS50928"/>
    </source>
</evidence>
<protein>
    <submittedName>
        <fullName evidence="10">Sugar ABC transporter permease</fullName>
    </submittedName>
</protein>
<keyword evidence="3" id="KW-1003">Cell membrane</keyword>
<dbReference type="RefSeq" id="WP_344821884.1">
    <property type="nucleotide sequence ID" value="NZ_BAAAUV010000002.1"/>
</dbReference>
<evidence type="ECO:0000256" key="2">
    <source>
        <dbReference type="ARBA" id="ARBA00022448"/>
    </source>
</evidence>
<feature type="transmembrane region" description="Helical" evidence="7">
    <location>
        <begin position="101"/>
        <end position="122"/>
    </location>
</feature>
<keyword evidence="4 7" id="KW-0812">Transmembrane</keyword>
<dbReference type="EMBL" id="BAAAUV010000002">
    <property type="protein sequence ID" value="GAA3195902.1"/>
    <property type="molecule type" value="Genomic_DNA"/>
</dbReference>
<evidence type="ECO:0000256" key="6">
    <source>
        <dbReference type="ARBA" id="ARBA00023136"/>
    </source>
</evidence>
<evidence type="ECO:0000256" key="3">
    <source>
        <dbReference type="ARBA" id="ARBA00022475"/>
    </source>
</evidence>
<feature type="transmembrane region" description="Helical" evidence="7">
    <location>
        <begin position="234"/>
        <end position="254"/>
    </location>
</feature>
<feature type="domain" description="ABC transmembrane type-1" evidence="9">
    <location>
        <begin position="97"/>
        <end position="311"/>
    </location>
</feature>
<evidence type="ECO:0000256" key="5">
    <source>
        <dbReference type="ARBA" id="ARBA00022989"/>
    </source>
</evidence>
<comment type="similarity">
    <text evidence="7">Belongs to the binding-protein-dependent transport system permease family.</text>
</comment>
<comment type="caution">
    <text evidence="10">The sequence shown here is derived from an EMBL/GenBank/DDBJ whole genome shotgun (WGS) entry which is preliminary data.</text>
</comment>
<dbReference type="InterPro" id="IPR035906">
    <property type="entry name" value="MetI-like_sf"/>
</dbReference>
<keyword evidence="11" id="KW-1185">Reference proteome</keyword>
<comment type="subcellular location">
    <subcellularLocation>
        <location evidence="1 7">Cell membrane</location>
        <topology evidence="1 7">Multi-pass membrane protein</topology>
    </subcellularLocation>
</comment>
<keyword evidence="6 7" id="KW-0472">Membrane</keyword>
<dbReference type="InterPro" id="IPR051393">
    <property type="entry name" value="ABC_transporter_permease"/>
</dbReference>
<evidence type="ECO:0000256" key="7">
    <source>
        <dbReference type="RuleBase" id="RU363032"/>
    </source>
</evidence>
<dbReference type="PROSITE" id="PS50928">
    <property type="entry name" value="ABC_TM1"/>
    <property type="match status" value="1"/>
</dbReference>
<feature type="region of interest" description="Disordered" evidence="8">
    <location>
        <begin position="1"/>
        <end position="20"/>
    </location>
</feature>
<evidence type="ECO:0000256" key="4">
    <source>
        <dbReference type="ARBA" id="ARBA00022692"/>
    </source>
</evidence>
<reference evidence="11" key="1">
    <citation type="journal article" date="2019" name="Int. J. Syst. Evol. Microbiol.">
        <title>The Global Catalogue of Microorganisms (GCM) 10K type strain sequencing project: providing services to taxonomists for standard genome sequencing and annotation.</title>
        <authorList>
            <consortium name="The Broad Institute Genomics Platform"/>
            <consortium name="The Broad Institute Genome Sequencing Center for Infectious Disease"/>
            <person name="Wu L."/>
            <person name="Ma J."/>
        </authorList>
    </citation>
    <scope>NUCLEOTIDE SEQUENCE [LARGE SCALE GENOMIC DNA]</scope>
    <source>
        <strain evidence="11">JCM 9377</strain>
    </source>
</reference>
<organism evidence="10 11">
    <name type="scientific">Actinocorallia longicatena</name>
    <dbReference type="NCBI Taxonomy" id="111803"/>
    <lineage>
        <taxon>Bacteria</taxon>
        <taxon>Bacillati</taxon>
        <taxon>Actinomycetota</taxon>
        <taxon>Actinomycetes</taxon>
        <taxon>Streptosporangiales</taxon>
        <taxon>Thermomonosporaceae</taxon>
        <taxon>Actinocorallia</taxon>
    </lineage>
</organism>
<feature type="transmembrane region" description="Helical" evidence="7">
    <location>
        <begin position="134"/>
        <end position="156"/>
    </location>
</feature>
<feature type="transmembrane region" description="Helical" evidence="7">
    <location>
        <begin position="46"/>
        <end position="66"/>
    </location>
</feature>
<feature type="transmembrane region" description="Helical" evidence="7">
    <location>
        <begin position="290"/>
        <end position="314"/>
    </location>
</feature>
<proteinExistence type="inferred from homology"/>
<dbReference type="Proteomes" id="UP001501237">
    <property type="component" value="Unassembled WGS sequence"/>
</dbReference>
<gene>
    <name evidence="10" type="ORF">GCM10010468_06230</name>
</gene>
<evidence type="ECO:0000313" key="10">
    <source>
        <dbReference type="EMBL" id="GAA3195902.1"/>
    </source>
</evidence>
<accession>A0ABP6PYJ3</accession>
<evidence type="ECO:0000256" key="8">
    <source>
        <dbReference type="SAM" id="MobiDB-lite"/>
    </source>
</evidence>
<name>A0ABP6PYJ3_9ACTN</name>
<feature type="transmembrane region" description="Helical" evidence="7">
    <location>
        <begin position="193"/>
        <end position="213"/>
    </location>
</feature>
<dbReference type="InterPro" id="IPR000515">
    <property type="entry name" value="MetI-like"/>
</dbReference>
<dbReference type="Pfam" id="PF00528">
    <property type="entry name" value="BPD_transp_1"/>
    <property type="match status" value="1"/>
</dbReference>
<dbReference type="PANTHER" id="PTHR30193:SF37">
    <property type="entry name" value="INNER MEMBRANE ABC TRANSPORTER PERMEASE PROTEIN YCJO"/>
    <property type="match status" value="1"/>
</dbReference>
<dbReference type="SUPFAM" id="SSF161098">
    <property type="entry name" value="MetI-like"/>
    <property type="match status" value="1"/>
</dbReference>
<sequence length="322" mass="35914">MNSVRTRSAPPPKAPPAAGLSARPVRSSLATWLDIKAAPYALVSPYFLLFAVFGFFPLLFTFWVSLHDWELAGSDREFIGFENYSELVKDADFWNSVYNTLGMFVLSTIPQILGALFLANLLNKKLRFRLVMRMGILLPLVTSIVAVSVVFSQLYARDYGFVNWILGKEGTLDWTADKWSSWTAVATMVDWRWTGYNALIFLAAMQSIPGDLYEAASIDGATTRRMFWSITIPMLKPAIVFVTIISTIGGLSLFTEPTLFNNGDVGGGSLSQSQTIAMYMYERGFRDFDFGYASAVAWMLFLLILIVSVISFLLTRRIGGAK</sequence>
<keyword evidence="2 7" id="KW-0813">Transport</keyword>
<evidence type="ECO:0000256" key="1">
    <source>
        <dbReference type="ARBA" id="ARBA00004651"/>
    </source>
</evidence>
<evidence type="ECO:0000313" key="11">
    <source>
        <dbReference type="Proteomes" id="UP001501237"/>
    </source>
</evidence>
<keyword evidence="5 7" id="KW-1133">Transmembrane helix</keyword>
<dbReference type="CDD" id="cd06261">
    <property type="entry name" value="TM_PBP2"/>
    <property type="match status" value="1"/>
</dbReference>